<dbReference type="EMBL" id="GG684654">
    <property type="protein sequence ID" value="EER00938.1"/>
    <property type="molecule type" value="Genomic_DNA"/>
</dbReference>
<dbReference type="InParanoid" id="C5LR53"/>
<keyword evidence="3" id="KW-1185">Reference proteome</keyword>
<dbReference type="AlphaFoldDB" id="C5LR53"/>
<name>C5LR53_PERM5</name>
<proteinExistence type="predicted"/>
<sequence length="127" mass="13978">MKEIGANRCMLYKYRKLLPSKREALTNGDSGVSPSSSSPSAAEEDKKRKFSARGFSHKSIEKRRKALNTEAGLVSDPYKDAGISDLTIDLDTVYVTPSSSSIPKPTLADLPLADEVDKLFDMDDFFV</sequence>
<accession>C5LR53</accession>
<evidence type="ECO:0000313" key="2">
    <source>
        <dbReference type="EMBL" id="EER00938.1"/>
    </source>
</evidence>
<evidence type="ECO:0000256" key="1">
    <source>
        <dbReference type="SAM" id="MobiDB-lite"/>
    </source>
</evidence>
<reference evidence="2 3" key="1">
    <citation type="submission" date="2008-07" db="EMBL/GenBank/DDBJ databases">
        <authorList>
            <person name="El-Sayed N."/>
            <person name="Caler E."/>
            <person name="Inman J."/>
            <person name="Amedeo P."/>
            <person name="Hass B."/>
            <person name="Wortman J."/>
        </authorList>
    </citation>
    <scope>NUCLEOTIDE SEQUENCE [LARGE SCALE GENOMIC DNA]</scope>
    <source>
        <strain evidence="3">ATCC 50983 / TXsc</strain>
    </source>
</reference>
<gene>
    <name evidence="2" type="ORF">Pmar_PMAR003009</name>
</gene>
<dbReference type="RefSeq" id="XP_002768220.1">
    <property type="nucleotide sequence ID" value="XM_002768174.1"/>
</dbReference>
<protein>
    <submittedName>
        <fullName evidence="2">Uncharacterized protein</fullName>
    </submittedName>
</protein>
<dbReference type="OrthoDB" id="10508631at2759"/>
<feature type="region of interest" description="Disordered" evidence="1">
    <location>
        <begin position="24"/>
        <end position="57"/>
    </location>
</feature>
<dbReference type="Proteomes" id="UP000007800">
    <property type="component" value="Unassembled WGS sequence"/>
</dbReference>
<dbReference type="GeneID" id="9057262"/>
<evidence type="ECO:0000313" key="3">
    <source>
        <dbReference type="Proteomes" id="UP000007800"/>
    </source>
</evidence>
<organism evidence="3">
    <name type="scientific">Perkinsus marinus (strain ATCC 50983 / TXsc)</name>
    <dbReference type="NCBI Taxonomy" id="423536"/>
    <lineage>
        <taxon>Eukaryota</taxon>
        <taxon>Sar</taxon>
        <taxon>Alveolata</taxon>
        <taxon>Perkinsozoa</taxon>
        <taxon>Perkinsea</taxon>
        <taxon>Perkinsida</taxon>
        <taxon>Perkinsidae</taxon>
        <taxon>Perkinsus</taxon>
    </lineage>
</organism>